<feature type="transmembrane region" description="Helical" evidence="1">
    <location>
        <begin position="62"/>
        <end position="83"/>
    </location>
</feature>
<keyword evidence="1" id="KW-1133">Transmembrane helix</keyword>
<comment type="caution">
    <text evidence="2">The sequence shown here is derived from an EMBL/GenBank/DDBJ whole genome shotgun (WGS) entry which is preliminary data.</text>
</comment>
<proteinExistence type="predicted"/>
<name>A0A2H0WTJ5_9BACT</name>
<dbReference type="InterPro" id="IPR007165">
    <property type="entry name" value="Phage_holin_4_2"/>
</dbReference>
<sequence>MNIFMRLLISGLSVIITSYILPGIHIESFFTAIVVGVVLGIINAIIKPILIILTLPINLMTLGLFTFLLNGLLVLATSSLVPGFRVDNFGWAILFSIVISCVSWFLDTLTK</sequence>
<dbReference type="AlphaFoldDB" id="A0A2H0WTJ5"/>
<feature type="transmembrane region" description="Helical" evidence="1">
    <location>
        <begin position="32"/>
        <end position="55"/>
    </location>
</feature>
<organism evidence="2 3">
    <name type="scientific">Candidatus Roizmanbacteria bacterium CG09_land_8_20_14_0_10_41_9</name>
    <dbReference type="NCBI Taxonomy" id="1974850"/>
    <lineage>
        <taxon>Bacteria</taxon>
        <taxon>Candidatus Roizmaniibacteriota</taxon>
    </lineage>
</organism>
<keyword evidence="1" id="KW-0812">Transmembrane</keyword>
<dbReference type="PANTHER" id="PTHR37309">
    <property type="entry name" value="SLR0284 PROTEIN"/>
    <property type="match status" value="1"/>
</dbReference>
<dbReference type="Proteomes" id="UP000231198">
    <property type="component" value="Unassembled WGS sequence"/>
</dbReference>
<dbReference type="PANTHER" id="PTHR37309:SF1">
    <property type="entry name" value="SLR0284 PROTEIN"/>
    <property type="match status" value="1"/>
</dbReference>
<evidence type="ECO:0000256" key="1">
    <source>
        <dbReference type="SAM" id="Phobius"/>
    </source>
</evidence>
<evidence type="ECO:0008006" key="4">
    <source>
        <dbReference type="Google" id="ProtNLM"/>
    </source>
</evidence>
<evidence type="ECO:0000313" key="3">
    <source>
        <dbReference type="Proteomes" id="UP000231198"/>
    </source>
</evidence>
<keyword evidence="1" id="KW-0472">Membrane</keyword>
<gene>
    <name evidence="2" type="ORF">COT62_00995</name>
</gene>
<feature type="transmembrane region" description="Helical" evidence="1">
    <location>
        <begin position="89"/>
        <end position="106"/>
    </location>
</feature>
<dbReference type="EMBL" id="PEZG01000021">
    <property type="protein sequence ID" value="PIS15947.1"/>
    <property type="molecule type" value="Genomic_DNA"/>
</dbReference>
<feature type="transmembrane region" description="Helical" evidence="1">
    <location>
        <begin position="7"/>
        <end position="26"/>
    </location>
</feature>
<evidence type="ECO:0000313" key="2">
    <source>
        <dbReference type="EMBL" id="PIS15947.1"/>
    </source>
</evidence>
<protein>
    <recommendedName>
        <fullName evidence="4">Phage holin family protein</fullName>
    </recommendedName>
</protein>
<accession>A0A2H0WTJ5</accession>
<reference evidence="3" key="1">
    <citation type="submission" date="2017-09" db="EMBL/GenBank/DDBJ databases">
        <title>Depth-based differentiation of microbial function through sediment-hosted aquifers and enrichment of novel symbionts in the deep terrestrial subsurface.</title>
        <authorList>
            <person name="Probst A.J."/>
            <person name="Ladd B."/>
            <person name="Jarett J.K."/>
            <person name="Geller-Mcgrath D.E."/>
            <person name="Sieber C.M.K."/>
            <person name="Emerson J.B."/>
            <person name="Anantharaman K."/>
            <person name="Thomas B.C."/>
            <person name="Malmstrom R."/>
            <person name="Stieglmeier M."/>
            <person name="Klingl A."/>
            <person name="Woyke T."/>
            <person name="Ryan C.M."/>
            <person name="Banfield J.F."/>
        </authorList>
    </citation>
    <scope>NUCLEOTIDE SEQUENCE [LARGE SCALE GENOMIC DNA]</scope>
</reference>
<dbReference type="Pfam" id="PF04020">
    <property type="entry name" value="Phage_holin_4_2"/>
    <property type="match status" value="1"/>
</dbReference>